<evidence type="ECO:0000256" key="4">
    <source>
        <dbReference type="ARBA" id="ARBA00022840"/>
    </source>
</evidence>
<gene>
    <name evidence="7" type="ORF">GCM10023322_42310</name>
</gene>
<dbReference type="Pfam" id="PF00005">
    <property type="entry name" value="ABC_tran"/>
    <property type="match status" value="1"/>
</dbReference>
<dbReference type="InterPro" id="IPR027417">
    <property type="entry name" value="P-loop_NTPase"/>
</dbReference>
<dbReference type="Proteomes" id="UP001501570">
    <property type="component" value="Unassembled WGS sequence"/>
</dbReference>
<dbReference type="PROSITE" id="PS50893">
    <property type="entry name" value="ABC_TRANSPORTER_2"/>
    <property type="match status" value="1"/>
</dbReference>
<accession>A0ABP9S1V8</accession>
<evidence type="ECO:0000313" key="8">
    <source>
        <dbReference type="Proteomes" id="UP001501570"/>
    </source>
</evidence>
<dbReference type="InterPro" id="IPR050763">
    <property type="entry name" value="ABC_transporter_ATP-binding"/>
</dbReference>
<keyword evidence="2" id="KW-0813">Transport</keyword>
<comment type="caution">
    <text evidence="7">The sequence shown here is derived from an EMBL/GenBank/DDBJ whole genome shotgun (WGS) entry which is preliminary data.</text>
</comment>
<evidence type="ECO:0000313" key="7">
    <source>
        <dbReference type="EMBL" id="GAA5189452.1"/>
    </source>
</evidence>
<keyword evidence="8" id="KW-1185">Reference proteome</keyword>
<dbReference type="EMBL" id="BAABJQ010000012">
    <property type="protein sequence ID" value="GAA5189452.1"/>
    <property type="molecule type" value="Genomic_DNA"/>
</dbReference>
<dbReference type="CDD" id="cd03230">
    <property type="entry name" value="ABC_DR_subfamily_A"/>
    <property type="match status" value="1"/>
</dbReference>
<dbReference type="Gene3D" id="3.40.50.300">
    <property type="entry name" value="P-loop containing nucleotide triphosphate hydrolases"/>
    <property type="match status" value="1"/>
</dbReference>
<keyword evidence="3" id="KW-0547">Nucleotide-binding</keyword>
<protein>
    <submittedName>
        <fullName evidence="7">ABC transporter ATP-binding protein</fullName>
    </submittedName>
</protein>
<organism evidence="7 8">
    <name type="scientific">Rugosimonospora acidiphila</name>
    <dbReference type="NCBI Taxonomy" id="556531"/>
    <lineage>
        <taxon>Bacteria</taxon>
        <taxon>Bacillati</taxon>
        <taxon>Actinomycetota</taxon>
        <taxon>Actinomycetes</taxon>
        <taxon>Micromonosporales</taxon>
        <taxon>Micromonosporaceae</taxon>
        <taxon>Rugosimonospora</taxon>
    </lineage>
</organism>
<dbReference type="PANTHER" id="PTHR42711">
    <property type="entry name" value="ABC TRANSPORTER ATP-BINDING PROTEIN"/>
    <property type="match status" value="1"/>
</dbReference>
<proteinExistence type="predicted"/>
<evidence type="ECO:0000256" key="3">
    <source>
        <dbReference type="ARBA" id="ARBA00022741"/>
    </source>
</evidence>
<dbReference type="GO" id="GO:0005524">
    <property type="term" value="F:ATP binding"/>
    <property type="evidence" value="ECO:0007669"/>
    <property type="project" value="UniProtKB-KW"/>
</dbReference>
<feature type="domain" description="ABC transporter" evidence="6">
    <location>
        <begin position="1"/>
        <end position="224"/>
    </location>
</feature>
<dbReference type="SMART" id="SM00382">
    <property type="entry name" value="AAA"/>
    <property type="match status" value="1"/>
</dbReference>
<evidence type="ECO:0000256" key="5">
    <source>
        <dbReference type="ARBA" id="ARBA00023251"/>
    </source>
</evidence>
<dbReference type="SUPFAM" id="SSF52540">
    <property type="entry name" value="P-loop containing nucleoside triphosphate hydrolases"/>
    <property type="match status" value="1"/>
</dbReference>
<keyword evidence="5" id="KW-0046">Antibiotic resistance</keyword>
<comment type="subcellular location">
    <subcellularLocation>
        <location evidence="1">Cell membrane</location>
        <topology evidence="1">Peripheral membrane protein</topology>
    </subcellularLocation>
</comment>
<name>A0ABP9S1V8_9ACTN</name>
<evidence type="ECO:0000259" key="6">
    <source>
        <dbReference type="PROSITE" id="PS50893"/>
    </source>
</evidence>
<dbReference type="InterPro" id="IPR003439">
    <property type="entry name" value="ABC_transporter-like_ATP-bd"/>
</dbReference>
<evidence type="ECO:0000256" key="2">
    <source>
        <dbReference type="ARBA" id="ARBA00022448"/>
    </source>
</evidence>
<dbReference type="PANTHER" id="PTHR42711:SF17">
    <property type="entry name" value="ABC TRANSPORTER ATP-BINDING PROTEIN"/>
    <property type="match status" value="1"/>
</dbReference>
<keyword evidence="4 7" id="KW-0067">ATP-binding</keyword>
<evidence type="ECO:0000256" key="1">
    <source>
        <dbReference type="ARBA" id="ARBA00004202"/>
    </source>
</evidence>
<reference evidence="8" key="1">
    <citation type="journal article" date="2019" name="Int. J. Syst. Evol. Microbiol.">
        <title>The Global Catalogue of Microorganisms (GCM) 10K type strain sequencing project: providing services to taxonomists for standard genome sequencing and annotation.</title>
        <authorList>
            <consortium name="The Broad Institute Genomics Platform"/>
            <consortium name="The Broad Institute Genome Sequencing Center for Infectious Disease"/>
            <person name="Wu L."/>
            <person name="Ma J."/>
        </authorList>
    </citation>
    <scope>NUCLEOTIDE SEQUENCE [LARGE SCALE GENOMIC DNA]</scope>
    <source>
        <strain evidence="8">JCM 18304</strain>
    </source>
</reference>
<dbReference type="InterPro" id="IPR003593">
    <property type="entry name" value="AAA+_ATPase"/>
</dbReference>
<sequence>MRLHEVSKSFGDVRAVDRLDLTIAEGETVALLGPNGAGKSTAIGMMLGLSGPDSGTVELFGTAPRRAVAAGRVGAMLQDAGTVPNATVRELVELARALYPGPLPTDRILRTAGLTELANRRLDKLSGGEAQRARFAFALAGDPRLLVLDEPTAAMDVSTRQQFWDAMRRYSAAGHTVLFATHYLEEADQYADRVVVVARGRVVADGSGTQIKALTGGRTVAFDLAGEATSGLDQLPGVRAVQVRGDRASLRSDDSDATVAALVRSGRCFANLEVTGAGLQDAFLALTSAEA</sequence>